<feature type="domain" description="Protein kinase" evidence="2">
    <location>
        <begin position="282"/>
        <end position="555"/>
    </location>
</feature>
<dbReference type="GO" id="GO:0004674">
    <property type="term" value="F:protein serine/threonine kinase activity"/>
    <property type="evidence" value="ECO:0007669"/>
    <property type="project" value="TreeGrafter"/>
</dbReference>
<dbReference type="AlphaFoldDB" id="A0A843VFN4"/>
<dbReference type="PANTHER" id="PTHR44329">
    <property type="entry name" value="SERINE/THREONINE-PROTEIN KINASE TNNI3K-RELATED"/>
    <property type="match status" value="1"/>
</dbReference>
<evidence type="ECO:0000256" key="1">
    <source>
        <dbReference type="SAM" id="MobiDB-lite"/>
    </source>
</evidence>
<feature type="region of interest" description="Disordered" evidence="1">
    <location>
        <begin position="668"/>
        <end position="733"/>
    </location>
</feature>
<name>A0A843VFN4_COLES</name>
<dbReference type="Pfam" id="PF06760">
    <property type="entry name" value="DUF1221"/>
    <property type="match status" value="1"/>
</dbReference>
<reference evidence="3" key="1">
    <citation type="submission" date="2017-07" db="EMBL/GenBank/DDBJ databases">
        <title>Taro Niue Genome Assembly and Annotation.</title>
        <authorList>
            <person name="Atibalentja N."/>
            <person name="Keating K."/>
            <person name="Fields C.J."/>
        </authorList>
    </citation>
    <scope>NUCLEOTIDE SEQUENCE</scope>
    <source>
        <strain evidence="3">Niue_2</strain>
        <tissue evidence="3">Leaf</tissue>
    </source>
</reference>
<dbReference type="PANTHER" id="PTHR44329:SF260">
    <property type="entry name" value="PROTEIN KINASE DOMAIN-CONTAINING PROTEIN"/>
    <property type="match status" value="1"/>
</dbReference>
<evidence type="ECO:0000259" key="2">
    <source>
        <dbReference type="PROSITE" id="PS50011"/>
    </source>
</evidence>
<dbReference type="EMBL" id="NMUH01001713">
    <property type="protein sequence ID" value="MQL94755.1"/>
    <property type="molecule type" value="Genomic_DNA"/>
</dbReference>
<sequence length="733" mass="83052">MHQPPPHLTSANTHRAAAQRGVGLHVIKAQAPEEETEKANSRDLHPSLFLSPVMEQLRQIGEVLGSLKVLMAFQDEIQINKRQCCLLVDAFNLAFESVTEEVRRNLNFEERSTKWKALDHPLKELYRIFREGEQFVRQCMEVKDWWVKAISLGQNTDCVEFHLHNLLWCIPVVMEAIETAGEISGCDQDGIQKKRIIFSKKYEREWMDPKLFQHKFGGQHLVSQSICSRMGTVWKEDRWMLLDMISEKRSSMSKQESRLAELLEGSRGRIFPSSILVGSKDYQVRRRLGSGSYYKEIQWMGENFAVRHFFGSIEPLVPEISLLLSLAHPNVMNFLCAFSDDEKKECFLVMELMQKSLCNHIKEICGPKRKVPFPLPVAVDIMLQIARGMEYLHSRKIYHGNLNPSSILVKTRSSSSDGYLLVKIADIGLATVKNLRASSANQSATDPCIWFAPEVLQEQEQEGDSCESKYTEKADVYSFGMICFELLTGKVPFEDGHLQGDKMSRNIRAGERPLFPFPSPKYLTSLTKRCWQTDPSQRPTFSSICRMLRYIKRFLILNPDHSQPDAPVPPVDYFDLETSLSRGFTSWAGTESMHISQVPFQMYAYRVIERERTSVNVKDKSSESGSDGTSVCGDENVFSSNVSEEAFSVSLSSLKSAAQLNSEAKKKIPLKKAANGKTNKESGQKLKSRAARPPQLTPCGRSMRMNSEGQLPPLTMKPGRRRSSGHASDSELA</sequence>
<dbReference type="InterPro" id="IPR001245">
    <property type="entry name" value="Ser-Thr/Tyr_kinase_cat_dom"/>
</dbReference>
<proteinExistence type="predicted"/>
<protein>
    <recommendedName>
        <fullName evidence="2">Protein kinase domain-containing protein</fullName>
    </recommendedName>
</protein>
<dbReference type="GO" id="GO:0005524">
    <property type="term" value="F:ATP binding"/>
    <property type="evidence" value="ECO:0007669"/>
    <property type="project" value="InterPro"/>
</dbReference>
<evidence type="ECO:0000313" key="4">
    <source>
        <dbReference type="Proteomes" id="UP000652761"/>
    </source>
</evidence>
<dbReference type="InterPro" id="IPR010632">
    <property type="entry name" value="DUF1221"/>
</dbReference>
<comment type="caution">
    <text evidence="3">The sequence shown here is derived from an EMBL/GenBank/DDBJ whole genome shotgun (WGS) entry which is preliminary data.</text>
</comment>
<dbReference type="Pfam" id="PF07714">
    <property type="entry name" value="PK_Tyr_Ser-Thr"/>
    <property type="match status" value="1"/>
</dbReference>
<dbReference type="InterPro" id="IPR011009">
    <property type="entry name" value="Kinase-like_dom_sf"/>
</dbReference>
<evidence type="ECO:0000313" key="3">
    <source>
        <dbReference type="EMBL" id="MQL94755.1"/>
    </source>
</evidence>
<gene>
    <name evidence="3" type="ORF">Taro_027431</name>
</gene>
<dbReference type="SUPFAM" id="SSF56112">
    <property type="entry name" value="Protein kinase-like (PK-like)"/>
    <property type="match status" value="1"/>
</dbReference>
<organism evidence="3 4">
    <name type="scientific">Colocasia esculenta</name>
    <name type="common">Wild taro</name>
    <name type="synonym">Arum esculentum</name>
    <dbReference type="NCBI Taxonomy" id="4460"/>
    <lineage>
        <taxon>Eukaryota</taxon>
        <taxon>Viridiplantae</taxon>
        <taxon>Streptophyta</taxon>
        <taxon>Embryophyta</taxon>
        <taxon>Tracheophyta</taxon>
        <taxon>Spermatophyta</taxon>
        <taxon>Magnoliopsida</taxon>
        <taxon>Liliopsida</taxon>
        <taxon>Araceae</taxon>
        <taxon>Aroideae</taxon>
        <taxon>Colocasieae</taxon>
        <taxon>Colocasia</taxon>
    </lineage>
</organism>
<dbReference type="Gene3D" id="1.10.510.10">
    <property type="entry name" value="Transferase(Phosphotransferase) domain 1"/>
    <property type="match status" value="1"/>
</dbReference>
<dbReference type="PROSITE" id="PS50011">
    <property type="entry name" value="PROTEIN_KINASE_DOM"/>
    <property type="match status" value="1"/>
</dbReference>
<keyword evidence="4" id="KW-1185">Reference proteome</keyword>
<dbReference type="OrthoDB" id="4062651at2759"/>
<dbReference type="InterPro" id="IPR051681">
    <property type="entry name" value="Ser/Thr_Kinases-Pseudokinases"/>
</dbReference>
<dbReference type="Proteomes" id="UP000652761">
    <property type="component" value="Unassembled WGS sequence"/>
</dbReference>
<dbReference type="InterPro" id="IPR000719">
    <property type="entry name" value="Prot_kinase_dom"/>
</dbReference>
<accession>A0A843VFN4</accession>
<dbReference type="FunFam" id="1.10.510.10:FF:000778">
    <property type="entry name" value="Kinase family protein"/>
    <property type="match status" value="1"/>
</dbReference>